<proteinExistence type="predicted"/>
<evidence type="ECO:0008006" key="5">
    <source>
        <dbReference type="Google" id="ProtNLM"/>
    </source>
</evidence>
<feature type="region of interest" description="Disordered" evidence="1">
    <location>
        <begin position="105"/>
        <end position="152"/>
    </location>
</feature>
<evidence type="ECO:0000256" key="2">
    <source>
        <dbReference type="SAM" id="Phobius"/>
    </source>
</evidence>
<comment type="caution">
    <text evidence="3">The sequence shown here is derived from an EMBL/GenBank/DDBJ whole genome shotgun (WGS) entry which is preliminary data.</text>
</comment>
<reference evidence="3" key="1">
    <citation type="submission" date="2022-08" db="EMBL/GenBank/DDBJ databases">
        <authorList>
            <person name="Tistechok S."/>
            <person name="Samborskyy M."/>
            <person name="Roman I."/>
        </authorList>
    </citation>
    <scope>NUCLEOTIDE SEQUENCE</scope>
    <source>
        <strain evidence="3">DSM 103496</strain>
    </source>
</reference>
<feature type="transmembrane region" description="Helical" evidence="2">
    <location>
        <begin position="80"/>
        <end position="103"/>
    </location>
</feature>
<feature type="region of interest" description="Disordered" evidence="1">
    <location>
        <begin position="42"/>
        <end position="62"/>
    </location>
</feature>
<dbReference type="RefSeq" id="WP_259628370.1">
    <property type="nucleotide sequence ID" value="NZ_JANYMP010000027.1"/>
</dbReference>
<evidence type="ECO:0000313" key="4">
    <source>
        <dbReference type="Proteomes" id="UP001141259"/>
    </source>
</evidence>
<feature type="compositionally biased region" description="Polar residues" evidence="1">
    <location>
        <begin position="12"/>
        <end position="24"/>
    </location>
</feature>
<keyword evidence="2" id="KW-1133">Transmembrane helix</keyword>
<organism evidence="3 4">
    <name type="scientific">Umezawaea endophytica</name>
    <dbReference type="NCBI Taxonomy" id="1654476"/>
    <lineage>
        <taxon>Bacteria</taxon>
        <taxon>Bacillati</taxon>
        <taxon>Actinomycetota</taxon>
        <taxon>Actinomycetes</taxon>
        <taxon>Pseudonocardiales</taxon>
        <taxon>Pseudonocardiaceae</taxon>
        <taxon>Umezawaea</taxon>
    </lineage>
</organism>
<accession>A0A9X2VU36</accession>
<keyword evidence="2" id="KW-0812">Transmembrane</keyword>
<protein>
    <recommendedName>
        <fullName evidence="5">NPCBM/NEW2 domain-containing protein</fullName>
    </recommendedName>
</protein>
<evidence type="ECO:0000256" key="1">
    <source>
        <dbReference type="SAM" id="MobiDB-lite"/>
    </source>
</evidence>
<dbReference type="Gene3D" id="2.60.120.1060">
    <property type="entry name" value="NPCBM/NEW2 domain"/>
    <property type="match status" value="1"/>
</dbReference>
<evidence type="ECO:0000313" key="3">
    <source>
        <dbReference type="EMBL" id="MCS7482905.1"/>
    </source>
</evidence>
<dbReference type="EMBL" id="JANYMP010000027">
    <property type="protein sequence ID" value="MCS7482905.1"/>
    <property type="molecule type" value="Genomic_DNA"/>
</dbReference>
<feature type="compositionally biased region" description="Low complexity" evidence="1">
    <location>
        <begin position="105"/>
        <end position="138"/>
    </location>
</feature>
<feature type="region of interest" description="Disordered" evidence="1">
    <location>
        <begin position="1"/>
        <end position="26"/>
    </location>
</feature>
<name>A0A9X2VU36_9PSEU</name>
<keyword evidence="2" id="KW-0472">Membrane</keyword>
<dbReference type="InterPro" id="IPR038637">
    <property type="entry name" value="NPCBM_sf"/>
</dbReference>
<dbReference type="AlphaFoldDB" id="A0A9X2VU36"/>
<gene>
    <name evidence="3" type="ORF">NZH93_39170</name>
</gene>
<sequence>MDHESRPDPLVAQQSADASNSSKVVQAGRDVVEHHHHTAAVTRLDGPSTGTSNAAKSPHGPVVQAGAIEGGVHIHTTTGLVWGAVIVGIVAVTALGVAAGIPFGSSPTGSAPSSPWTQPSPTTTTTSSSVPPSTAPSAEVTSPGPLARLTPLDGRVLSDETVTVENKPGFEAKIAHLSCVNGVPGVLVETYDLGGFSGRLTTKVAVRDTPTGAPVTFAVIADGVTVASITLPVKSAEELEAKLAGVRRVTLRTSAAACVDVSGAWVEPALETP</sequence>
<dbReference type="Proteomes" id="UP001141259">
    <property type="component" value="Unassembled WGS sequence"/>
</dbReference>
<keyword evidence="4" id="KW-1185">Reference proteome</keyword>